<dbReference type="EMBL" id="JAGKQH010000009">
    <property type="protein sequence ID" value="KAG6591282.1"/>
    <property type="molecule type" value="Genomic_DNA"/>
</dbReference>
<sequence>MELKLMEVTRRIQRRYAMPRRASSLVYRDDDTLVYRRQLFESGLLFLIYNFQVIFKQIGVLRLEDASDLFVQME</sequence>
<dbReference type="AlphaFoldDB" id="A0AAV6N1K9"/>
<evidence type="ECO:0000313" key="1">
    <source>
        <dbReference type="EMBL" id="KAG6591282.1"/>
    </source>
</evidence>
<protein>
    <submittedName>
        <fullName evidence="1">Uncharacterized protein</fullName>
    </submittedName>
</protein>
<proteinExistence type="predicted"/>
<accession>A0AAV6N1K9</accession>
<comment type="caution">
    <text evidence="1">The sequence shown here is derived from an EMBL/GenBank/DDBJ whole genome shotgun (WGS) entry which is preliminary data.</text>
</comment>
<name>A0AAV6N1K9_9ROSI</name>
<organism evidence="1 2">
    <name type="scientific">Cucurbita argyrosperma subsp. sororia</name>
    <dbReference type="NCBI Taxonomy" id="37648"/>
    <lineage>
        <taxon>Eukaryota</taxon>
        <taxon>Viridiplantae</taxon>
        <taxon>Streptophyta</taxon>
        <taxon>Embryophyta</taxon>
        <taxon>Tracheophyta</taxon>
        <taxon>Spermatophyta</taxon>
        <taxon>Magnoliopsida</taxon>
        <taxon>eudicotyledons</taxon>
        <taxon>Gunneridae</taxon>
        <taxon>Pentapetalae</taxon>
        <taxon>rosids</taxon>
        <taxon>fabids</taxon>
        <taxon>Cucurbitales</taxon>
        <taxon>Cucurbitaceae</taxon>
        <taxon>Cucurbiteae</taxon>
        <taxon>Cucurbita</taxon>
    </lineage>
</organism>
<evidence type="ECO:0000313" key="2">
    <source>
        <dbReference type="Proteomes" id="UP000685013"/>
    </source>
</evidence>
<reference evidence="1 2" key="1">
    <citation type="journal article" date="2021" name="Hortic Res">
        <title>The domestication of Cucurbita argyrosperma as revealed by the genome of its wild relative.</title>
        <authorList>
            <person name="Barrera-Redondo J."/>
            <person name="Sanchez-de la Vega G."/>
            <person name="Aguirre-Liguori J.A."/>
            <person name="Castellanos-Morales G."/>
            <person name="Gutierrez-Guerrero Y.T."/>
            <person name="Aguirre-Dugua X."/>
            <person name="Aguirre-Planter E."/>
            <person name="Tenaillon M.I."/>
            <person name="Lira-Saade R."/>
            <person name="Eguiarte L.E."/>
        </authorList>
    </citation>
    <scope>NUCLEOTIDE SEQUENCE [LARGE SCALE GENOMIC DNA]</scope>
    <source>
        <strain evidence="1">JBR-2021</strain>
    </source>
</reference>
<gene>
    <name evidence="1" type="ORF">SDJN03_13628</name>
</gene>
<feature type="non-terminal residue" evidence="1">
    <location>
        <position position="1"/>
    </location>
</feature>
<dbReference type="Proteomes" id="UP000685013">
    <property type="component" value="Chromosome 9"/>
</dbReference>
<keyword evidence="2" id="KW-1185">Reference proteome</keyword>